<dbReference type="Gene3D" id="3.60.10.10">
    <property type="entry name" value="Endonuclease/exonuclease/phosphatase"/>
    <property type="match status" value="1"/>
</dbReference>
<dbReference type="Proteomes" id="UP000324222">
    <property type="component" value="Unassembled WGS sequence"/>
</dbReference>
<proteinExistence type="predicted"/>
<dbReference type="AlphaFoldDB" id="A0A5B7KEB2"/>
<sequence length="187" mass="21228">MSISKALYPFAEISILEDFNVHHHLWLSSPFTNHRGELAFTFAILHDLKQLVQHLTRIPDRLGDKPNIYLTSNLSAYAVTLSSPLGSSNHNPISVSCPISPIPPQDPLRRRCLWRFATASGGELRKYFADFRCNDFCFCVREPSLCAEHITGVHSLPFFLNLNLLNFCLTQPVLVLYMIDWLPTKGT</sequence>
<comment type="caution">
    <text evidence="1">The sequence shown here is derived from an EMBL/GenBank/DDBJ whole genome shotgun (WGS) entry which is preliminary data.</text>
</comment>
<accession>A0A5B7KEB2</accession>
<gene>
    <name evidence="1" type="ORF">E2C01_099209</name>
</gene>
<organism evidence="1 2">
    <name type="scientific">Portunus trituberculatus</name>
    <name type="common">Swimming crab</name>
    <name type="synonym">Neptunus trituberculatus</name>
    <dbReference type="NCBI Taxonomy" id="210409"/>
    <lineage>
        <taxon>Eukaryota</taxon>
        <taxon>Metazoa</taxon>
        <taxon>Ecdysozoa</taxon>
        <taxon>Arthropoda</taxon>
        <taxon>Crustacea</taxon>
        <taxon>Multicrustacea</taxon>
        <taxon>Malacostraca</taxon>
        <taxon>Eumalacostraca</taxon>
        <taxon>Eucarida</taxon>
        <taxon>Decapoda</taxon>
        <taxon>Pleocyemata</taxon>
        <taxon>Brachyura</taxon>
        <taxon>Eubrachyura</taxon>
        <taxon>Portunoidea</taxon>
        <taxon>Portunidae</taxon>
        <taxon>Portuninae</taxon>
        <taxon>Portunus</taxon>
    </lineage>
</organism>
<evidence type="ECO:0008006" key="3">
    <source>
        <dbReference type="Google" id="ProtNLM"/>
    </source>
</evidence>
<evidence type="ECO:0000313" key="1">
    <source>
        <dbReference type="EMBL" id="MPD03568.1"/>
    </source>
</evidence>
<keyword evidence="2" id="KW-1185">Reference proteome</keyword>
<protein>
    <recommendedName>
        <fullName evidence="3">Endonuclease/exonuclease/phosphatase domain-containing protein</fullName>
    </recommendedName>
</protein>
<name>A0A5B7KEB2_PORTR</name>
<dbReference type="InterPro" id="IPR036691">
    <property type="entry name" value="Endo/exonu/phosph_ase_sf"/>
</dbReference>
<evidence type="ECO:0000313" key="2">
    <source>
        <dbReference type="Proteomes" id="UP000324222"/>
    </source>
</evidence>
<dbReference type="EMBL" id="VSRR010136706">
    <property type="protein sequence ID" value="MPD03568.1"/>
    <property type="molecule type" value="Genomic_DNA"/>
</dbReference>
<reference evidence="1" key="1">
    <citation type="submission" date="2019-05" db="EMBL/GenBank/DDBJ databases">
        <title>Another draft genome of Portunus trituberculatus and its Hox gene families provides insights of decapod evolution.</title>
        <authorList>
            <person name="Jeong J.-H."/>
            <person name="Song I."/>
            <person name="Kim S."/>
            <person name="Choi T."/>
            <person name="Kim D."/>
            <person name="Ryu S."/>
            <person name="Kim W."/>
        </authorList>
    </citation>
    <scope>NUCLEOTIDE SEQUENCE [LARGE SCALE GENOMIC DNA]</scope>
    <source>
        <tissue evidence="1">Muscle</tissue>
    </source>
</reference>